<feature type="transmembrane region" description="Helical" evidence="7">
    <location>
        <begin position="187"/>
        <end position="211"/>
    </location>
</feature>
<gene>
    <name evidence="9" type="ORF">BJX66DRAFT_347739</name>
</gene>
<proteinExistence type="inferred from homology"/>
<feature type="transmembrane region" description="Helical" evidence="7">
    <location>
        <begin position="26"/>
        <end position="45"/>
    </location>
</feature>
<feature type="domain" description="Rhodopsin" evidence="8">
    <location>
        <begin position="46"/>
        <end position="286"/>
    </location>
</feature>
<evidence type="ECO:0000256" key="2">
    <source>
        <dbReference type="ARBA" id="ARBA00022692"/>
    </source>
</evidence>
<feature type="transmembrane region" description="Helical" evidence="7">
    <location>
        <begin position="107"/>
        <end position="129"/>
    </location>
</feature>
<dbReference type="InterPro" id="IPR049326">
    <property type="entry name" value="Rhodopsin_dom_fungi"/>
</dbReference>
<keyword evidence="2 7" id="KW-0812">Transmembrane</keyword>
<feature type="region of interest" description="Disordered" evidence="6">
    <location>
        <begin position="342"/>
        <end position="372"/>
    </location>
</feature>
<evidence type="ECO:0000313" key="10">
    <source>
        <dbReference type="Proteomes" id="UP001610563"/>
    </source>
</evidence>
<sequence length="372" mass="41722">MSLPTPQDMAEWPKPDYDNPHEPLTAAIYGVNISLMVLMTIFVCGRFYSRIFLTRSNLGADDWTMLIAYIMAMGMSIAQIVETEFGVGRHLYDVKPEWFPKLGKASVSIQAVFGPCSALTKISICLTYLRLFPSKTNKWFNYIQIGILIGFGISTLVGMLVQCRPIENAWDFSRPDSVKNCIDKESFFIAVAAINSGTDFLVYLWPSYYLWRVKLSLVKRIGLIICFGVGTLICVAGTIRITWQIKYAASWDQPYNGAIIFIIVAIEVNLGIVCGCLPGIRPIIRRLFPKLQSSTQRSEHGGYSSNVKGTAVSWKDKKGFQGIHSGSIRVTNEVELSVWSERDGGRGRDRDRERIDAVGNGRGDSEEWIFEP</sequence>
<comment type="subcellular location">
    <subcellularLocation>
        <location evidence="1">Membrane</location>
        <topology evidence="1">Multi-pass membrane protein</topology>
    </subcellularLocation>
</comment>
<dbReference type="PANTHER" id="PTHR33048">
    <property type="entry name" value="PTH11-LIKE INTEGRAL MEMBRANE PROTEIN (AFU_ORTHOLOGUE AFUA_5G11245)"/>
    <property type="match status" value="1"/>
</dbReference>
<keyword evidence="4 7" id="KW-0472">Membrane</keyword>
<feature type="transmembrane region" description="Helical" evidence="7">
    <location>
        <begin position="141"/>
        <end position="161"/>
    </location>
</feature>
<keyword evidence="3 7" id="KW-1133">Transmembrane helix</keyword>
<keyword evidence="10" id="KW-1185">Reference proteome</keyword>
<evidence type="ECO:0000256" key="7">
    <source>
        <dbReference type="SAM" id="Phobius"/>
    </source>
</evidence>
<evidence type="ECO:0000259" key="8">
    <source>
        <dbReference type="Pfam" id="PF20684"/>
    </source>
</evidence>
<dbReference type="EMBL" id="JBFTWV010000154">
    <property type="protein sequence ID" value="KAL2785116.1"/>
    <property type="molecule type" value="Genomic_DNA"/>
</dbReference>
<comment type="similarity">
    <text evidence="5">Belongs to the SAT4 family.</text>
</comment>
<dbReference type="Pfam" id="PF20684">
    <property type="entry name" value="Fung_rhodopsin"/>
    <property type="match status" value="1"/>
</dbReference>
<evidence type="ECO:0000256" key="5">
    <source>
        <dbReference type="ARBA" id="ARBA00038359"/>
    </source>
</evidence>
<feature type="transmembrane region" description="Helical" evidence="7">
    <location>
        <begin position="223"/>
        <end position="243"/>
    </location>
</feature>
<comment type="caution">
    <text evidence="9">The sequence shown here is derived from an EMBL/GenBank/DDBJ whole genome shotgun (WGS) entry which is preliminary data.</text>
</comment>
<feature type="compositionally biased region" description="Basic and acidic residues" evidence="6">
    <location>
        <begin position="342"/>
        <end position="356"/>
    </location>
</feature>
<protein>
    <recommendedName>
        <fullName evidence="8">Rhodopsin domain-containing protein</fullName>
    </recommendedName>
</protein>
<feature type="transmembrane region" description="Helical" evidence="7">
    <location>
        <begin position="66"/>
        <end position="87"/>
    </location>
</feature>
<evidence type="ECO:0000313" key="9">
    <source>
        <dbReference type="EMBL" id="KAL2785116.1"/>
    </source>
</evidence>
<dbReference type="InterPro" id="IPR052337">
    <property type="entry name" value="SAT4-like"/>
</dbReference>
<organism evidence="9 10">
    <name type="scientific">Aspergillus keveii</name>
    <dbReference type="NCBI Taxonomy" id="714993"/>
    <lineage>
        <taxon>Eukaryota</taxon>
        <taxon>Fungi</taxon>
        <taxon>Dikarya</taxon>
        <taxon>Ascomycota</taxon>
        <taxon>Pezizomycotina</taxon>
        <taxon>Eurotiomycetes</taxon>
        <taxon>Eurotiomycetidae</taxon>
        <taxon>Eurotiales</taxon>
        <taxon>Aspergillaceae</taxon>
        <taxon>Aspergillus</taxon>
        <taxon>Aspergillus subgen. Nidulantes</taxon>
    </lineage>
</organism>
<evidence type="ECO:0000256" key="4">
    <source>
        <dbReference type="ARBA" id="ARBA00023136"/>
    </source>
</evidence>
<name>A0ABR4FPE0_9EURO</name>
<evidence type="ECO:0000256" key="6">
    <source>
        <dbReference type="SAM" id="MobiDB-lite"/>
    </source>
</evidence>
<dbReference type="Proteomes" id="UP001610563">
    <property type="component" value="Unassembled WGS sequence"/>
</dbReference>
<feature type="transmembrane region" description="Helical" evidence="7">
    <location>
        <begin position="255"/>
        <end position="280"/>
    </location>
</feature>
<dbReference type="PANTHER" id="PTHR33048:SF55">
    <property type="entry name" value="INTEGRAL MEMBRANE PROTEIN"/>
    <property type="match status" value="1"/>
</dbReference>
<evidence type="ECO:0000256" key="1">
    <source>
        <dbReference type="ARBA" id="ARBA00004141"/>
    </source>
</evidence>
<reference evidence="9 10" key="1">
    <citation type="submission" date="2024-07" db="EMBL/GenBank/DDBJ databases">
        <title>Section-level genome sequencing and comparative genomics of Aspergillus sections Usti and Cavernicolus.</title>
        <authorList>
            <consortium name="Lawrence Berkeley National Laboratory"/>
            <person name="Nybo J.L."/>
            <person name="Vesth T.C."/>
            <person name="Theobald S."/>
            <person name="Frisvad J.C."/>
            <person name="Larsen T.O."/>
            <person name="Kjaerboelling I."/>
            <person name="Rothschild-Mancinelli K."/>
            <person name="Lyhne E.K."/>
            <person name="Kogle M.E."/>
            <person name="Barry K."/>
            <person name="Clum A."/>
            <person name="Na H."/>
            <person name="Ledsgaard L."/>
            <person name="Lin J."/>
            <person name="Lipzen A."/>
            <person name="Kuo A."/>
            <person name="Riley R."/>
            <person name="Mondo S."/>
            <person name="Labutti K."/>
            <person name="Haridas S."/>
            <person name="Pangalinan J."/>
            <person name="Salamov A.A."/>
            <person name="Simmons B.A."/>
            <person name="Magnuson J.K."/>
            <person name="Chen J."/>
            <person name="Drula E."/>
            <person name="Henrissat B."/>
            <person name="Wiebenga A."/>
            <person name="Lubbers R.J."/>
            <person name="Gomes A.C."/>
            <person name="Makela M.R."/>
            <person name="Stajich J."/>
            <person name="Grigoriev I.V."/>
            <person name="Mortensen U.H."/>
            <person name="De Vries R.P."/>
            <person name="Baker S.E."/>
            <person name="Andersen M.R."/>
        </authorList>
    </citation>
    <scope>NUCLEOTIDE SEQUENCE [LARGE SCALE GENOMIC DNA]</scope>
    <source>
        <strain evidence="9 10">CBS 209.92</strain>
    </source>
</reference>
<accession>A0ABR4FPE0</accession>
<evidence type="ECO:0000256" key="3">
    <source>
        <dbReference type="ARBA" id="ARBA00022989"/>
    </source>
</evidence>